<evidence type="ECO:0000259" key="1">
    <source>
        <dbReference type="Pfam" id="PF00288"/>
    </source>
</evidence>
<gene>
    <name evidence="2" type="ORF">ADUPG1_004551</name>
</gene>
<feature type="non-terminal residue" evidence="2">
    <location>
        <position position="116"/>
    </location>
</feature>
<dbReference type="SUPFAM" id="SSF54211">
    <property type="entry name" value="Ribosomal protein S5 domain 2-like"/>
    <property type="match status" value="1"/>
</dbReference>
<feature type="non-terminal residue" evidence="2">
    <location>
        <position position="1"/>
    </location>
</feature>
<dbReference type="InterPro" id="IPR014721">
    <property type="entry name" value="Ribsml_uS5_D2-typ_fold_subgr"/>
</dbReference>
<feature type="domain" description="GHMP kinase N-terminal" evidence="1">
    <location>
        <begin position="41"/>
        <end position="106"/>
    </location>
</feature>
<name>A0ABQ5JZI0_9EUKA</name>
<protein>
    <submittedName>
        <fullName evidence="2">Propanediol utilisation/coumermycin biosynthesis, PduX-related like protein</fullName>
    </submittedName>
</protein>
<dbReference type="Gene3D" id="3.30.230.10">
    <property type="match status" value="1"/>
</dbReference>
<evidence type="ECO:0000313" key="3">
    <source>
        <dbReference type="Proteomes" id="UP001057375"/>
    </source>
</evidence>
<keyword evidence="3" id="KW-1185">Reference proteome</keyword>
<dbReference type="InterPro" id="IPR020568">
    <property type="entry name" value="Ribosomal_Su5_D2-typ_SF"/>
</dbReference>
<dbReference type="EMBL" id="BQXS01006904">
    <property type="protein sequence ID" value="GKT23550.1"/>
    <property type="molecule type" value="Genomic_DNA"/>
</dbReference>
<dbReference type="Pfam" id="PF00288">
    <property type="entry name" value="GHMP_kinases_N"/>
    <property type="match status" value="1"/>
</dbReference>
<organism evidence="2 3">
    <name type="scientific">Aduncisulcus paluster</name>
    <dbReference type="NCBI Taxonomy" id="2918883"/>
    <lineage>
        <taxon>Eukaryota</taxon>
        <taxon>Metamonada</taxon>
        <taxon>Carpediemonas-like organisms</taxon>
        <taxon>Aduncisulcus</taxon>
    </lineage>
</organism>
<comment type="caution">
    <text evidence="2">The sequence shown here is derived from an EMBL/GenBank/DDBJ whole genome shotgun (WGS) entry which is preliminary data.</text>
</comment>
<dbReference type="InterPro" id="IPR006204">
    <property type="entry name" value="GHMP_kinase_N_dom"/>
</dbReference>
<evidence type="ECO:0000313" key="2">
    <source>
        <dbReference type="EMBL" id="GKT23550.1"/>
    </source>
</evidence>
<accession>A0ABQ5JZI0</accession>
<dbReference type="Proteomes" id="UP001057375">
    <property type="component" value="Unassembled WGS sequence"/>
</dbReference>
<sequence length="116" mass="12628">FYGGPELLVSYAIDCYSSVTLELSSHFELSINHENEKALEAFYKACAYFGLDRSKLKLDICSDIPVGKGMASSTADIVGVLTAVAVFAGKEPDPNWLGKAAAEIEPTDNIMFEDWV</sequence>
<reference evidence="2" key="1">
    <citation type="submission" date="2022-03" db="EMBL/GenBank/DDBJ databases">
        <title>Draft genome sequence of Aduncisulcus paluster, a free-living microaerophilic Fornicata.</title>
        <authorList>
            <person name="Yuyama I."/>
            <person name="Kume K."/>
            <person name="Tamura T."/>
            <person name="Inagaki Y."/>
            <person name="Hashimoto T."/>
        </authorList>
    </citation>
    <scope>NUCLEOTIDE SEQUENCE</scope>
    <source>
        <strain evidence="2">NY0171</strain>
    </source>
</reference>
<proteinExistence type="predicted"/>